<accession>A0A6J4VL07</accession>
<reference evidence="1" key="1">
    <citation type="submission" date="2020-02" db="EMBL/GenBank/DDBJ databases">
        <authorList>
            <person name="Meier V. D."/>
        </authorList>
    </citation>
    <scope>NUCLEOTIDE SEQUENCE</scope>
    <source>
        <strain evidence="1">AVDCRST_MAG88</strain>
    </source>
</reference>
<dbReference type="EMBL" id="CADCWM010000754">
    <property type="protein sequence ID" value="CAA9579220.1"/>
    <property type="molecule type" value="Genomic_DNA"/>
</dbReference>
<evidence type="ECO:0000313" key="1">
    <source>
        <dbReference type="EMBL" id="CAA9579220.1"/>
    </source>
</evidence>
<protein>
    <submittedName>
        <fullName evidence="1">Uncharacterized protein</fullName>
    </submittedName>
</protein>
<proteinExistence type="predicted"/>
<name>A0A6J4VL07_9BACT</name>
<organism evidence="1">
    <name type="scientific">uncultured Thermomicrobiales bacterium</name>
    <dbReference type="NCBI Taxonomy" id="1645740"/>
    <lineage>
        <taxon>Bacteria</taxon>
        <taxon>Pseudomonadati</taxon>
        <taxon>Thermomicrobiota</taxon>
        <taxon>Thermomicrobia</taxon>
        <taxon>Thermomicrobiales</taxon>
        <taxon>environmental samples</taxon>
    </lineage>
</organism>
<gene>
    <name evidence="1" type="ORF">AVDCRST_MAG88-3130</name>
</gene>
<dbReference type="AlphaFoldDB" id="A0A6J4VL07"/>
<sequence>MSEDRAIEDADREGVAPLDAAPGAPGVLALAAVARRLVRGAG</sequence>